<feature type="region of interest" description="Disordered" evidence="1">
    <location>
        <begin position="28"/>
        <end position="51"/>
    </location>
</feature>
<evidence type="ECO:0000256" key="1">
    <source>
        <dbReference type="SAM" id="MobiDB-lite"/>
    </source>
</evidence>
<sequence length="385" mass="44064">MGKVTGVTRSTGKGESYFDHCPLLPTIHSKNKGMDDQTTPRSRPQTYSTVHTTPSTRLDYTRYSLKSKDKKRVDSADAPFNQRRCLIQNLPNGHTVQYCHMIPRKLTKNEDLMASLEWYWNMPYKSLHLNTRYNVFFAEAAFHLYHDNGAWGLLPERSIIDQYNEKLVLGRSNFPEIQAEGGFEYRLIPLDGSMESYPILRQNDHARPLNKDQYTLHFYPFNTLPLFRSHLHPKFAIYELGRKFDGLTDKDQAAADAAVLSYPELDIIYRIYLRWSRPRKGPLFEEWKKKGRPDGDGDRQSESSSRTGYDSMRGSVKRRRTGSSSEQGSPTPAGKSSDVMQMANPSSETLSHDTLIEHECIYGKGGWTQETLSGWAADASKYVTP</sequence>
<reference evidence="2 3" key="1">
    <citation type="journal article" name="Sci. Rep.">
        <title>Telomere-to-telomere assembled and centromere annotated genomes of the two main subspecies of the button mushroom Agaricus bisporus reveal especially polymorphic chromosome ends.</title>
        <authorList>
            <person name="Sonnenberg A.S.M."/>
            <person name="Sedaghat-Telgerd N."/>
            <person name="Lavrijssen B."/>
            <person name="Ohm R.A."/>
            <person name="Hendrickx P.M."/>
            <person name="Scholtmeijer K."/>
            <person name="Baars J.J.P."/>
            <person name="van Peer A."/>
        </authorList>
    </citation>
    <scope>NUCLEOTIDE SEQUENCE [LARGE SCALE GENOMIC DNA]</scope>
    <source>
        <strain evidence="2 3">H119_p4</strain>
    </source>
</reference>
<gene>
    <name evidence="2" type="ORF">Agabi119p4_11574</name>
</gene>
<organism evidence="2 3">
    <name type="scientific">Agaricus bisporus var. burnettii</name>
    <dbReference type="NCBI Taxonomy" id="192524"/>
    <lineage>
        <taxon>Eukaryota</taxon>
        <taxon>Fungi</taxon>
        <taxon>Dikarya</taxon>
        <taxon>Basidiomycota</taxon>
        <taxon>Agaricomycotina</taxon>
        <taxon>Agaricomycetes</taxon>
        <taxon>Agaricomycetidae</taxon>
        <taxon>Agaricales</taxon>
        <taxon>Agaricineae</taxon>
        <taxon>Agaricaceae</taxon>
        <taxon>Agaricus</taxon>
    </lineage>
</organism>
<dbReference type="EMBL" id="JABXXO010000016">
    <property type="protein sequence ID" value="KAF7759879.1"/>
    <property type="molecule type" value="Genomic_DNA"/>
</dbReference>
<feature type="region of interest" description="Disordered" evidence="1">
    <location>
        <begin position="285"/>
        <end position="351"/>
    </location>
</feature>
<dbReference type="AlphaFoldDB" id="A0A8H7EUW8"/>
<evidence type="ECO:0000313" key="3">
    <source>
        <dbReference type="Proteomes" id="UP000629468"/>
    </source>
</evidence>
<dbReference type="Proteomes" id="UP000629468">
    <property type="component" value="Unassembled WGS sequence"/>
</dbReference>
<feature type="compositionally biased region" description="Basic and acidic residues" evidence="1">
    <location>
        <begin position="285"/>
        <end position="301"/>
    </location>
</feature>
<protein>
    <recommendedName>
        <fullName evidence="4">HNH nuclease domain-containing protein</fullName>
    </recommendedName>
</protein>
<feature type="compositionally biased region" description="Polar residues" evidence="1">
    <location>
        <begin position="36"/>
        <end position="51"/>
    </location>
</feature>
<evidence type="ECO:0008006" key="4">
    <source>
        <dbReference type="Google" id="ProtNLM"/>
    </source>
</evidence>
<name>A0A8H7EUW8_AGABI</name>
<accession>A0A8H7EUW8</accession>
<comment type="caution">
    <text evidence="2">The sequence shown here is derived from an EMBL/GenBank/DDBJ whole genome shotgun (WGS) entry which is preliminary data.</text>
</comment>
<proteinExistence type="predicted"/>
<evidence type="ECO:0000313" key="2">
    <source>
        <dbReference type="EMBL" id="KAF7759879.1"/>
    </source>
</evidence>